<feature type="region of interest" description="Disordered" evidence="1">
    <location>
        <begin position="1"/>
        <end position="23"/>
    </location>
</feature>
<dbReference type="EMBL" id="JAJJMA010310986">
    <property type="protein sequence ID" value="MCL7049015.1"/>
    <property type="molecule type" value="Genomic_DNA"/>
</dbReference>
<evidence type="ECO:0000259" key="2">
    <source>
        <dbReference type="PROSITE" id="PS50191"/>
    </source>
</evidence>
<dbReference type="InterPro" id="IPR036273">
    <property type="entry name" value="CRAL/TRIO_N_dom_sf"/>
</dbReference>
<feature type="compositionally biased region" description="Basic and acidic residues" evidence="1">
    <location>
        <begin position="1"/>
        <end position="17"/>
    </location>
</feature>
<proteinExistence type="predicted"/>
<dbReference type="InterPro" id="IPR036865">
    <property type="entry name" value="CRAL-TRIO_dom_sf"/>
</dbReference>
<dbReference type="Gene3D" id="3.40.525.10">
    <property type="entry name" value="CRAL-TRIO lipid binding domain"/>
    <property type="match status" value="1"/>
</dbReference>
<dbReference type="PROSITE" id="PS50191">
    <property type="entry name" value="CRAL_TRIO"/>
    <property type="match status" value="1"/>
</dbReference>
<name>A0AA41VXE0_PAPNU</name>
<dbReference type="CDD" id="cd00170">
    <property type="entry name" value="SEC14"/>
    <property type="match status" value="1"/>
</dbReference>
<evidence type="ECO:0000313" key="4">
    <source>
        <dbReference type="Proteomes" id="UP001177140"/>
    </source>
</evidence>
<gene>
    <name evidence="3" type="ORF">MKW94_022924</name>
</gene>
<dbReference type="Pfam" id="PF00650">
    <property type="entry name" value="CRAL_TRIO"/>
    <property type="match status" value="1"/>
</dbReference>
<comment type="caution">
    <text evidence="3">The sequence shown here is derived from an EMBL/GenBank/DDBJ whole genome shotgun (WGS) entry which is preliminary data.</text>
</comment>
<sequence length="269" mass="30981">MASENHSGKVAEKRVEEAAEEELVSNLKTNNHQVNDDEQIKISLMRTFVQTQDPTSKDVDDLTLRRFLRARDLDVEKGSALFLKHLKWRRSFVPNGFISESEVSHDIAHKKVFMQGYDKAGHPILIIYGDKHFPNKVKGGIEEFKRFVVYVLDKLSAKIPTGQEKFFIIADLEGWGYYSNCDIRGYLAALSVLQDNYPERLAKFYLIHAPSVFMAAWKLIYPFIDDNTKKKFIFVDNKDLKSTLLQDIHEDQLPEVYGGKQPLLPIEES</sequence>
<evidence type="ECO:0000313" key="3">
    <source>
        <dbReference type="EMBL" id="MCL7049015.1"/>
    </source>
</evidence>
<accession>A0AA41VXE0</accession>
<protein>
    <recommendedName>
        <fullName evidence="2">CRAL-TRIO domain-containing protein</fullName>
    </recommendedName>
</protein>
<dbReference type="SUPFAM" id="SSF52087">
    <property type="entry name" value="CRAL/TRIO domain"/>
    <property type="match status" value="1"/>
</dbReference>
<feature type="domain" description="CRAL-TRIO" evidence="2">
    <location>
        <begin position="100"/>
        <end position="265"/>
    </location>
</feature>
<dbReference type="PANTHER" id="PTHR46277">
    <property type="entry name" value="OS03G0850700 PROTEIN"/>
    <property type="match status" value="1"/>
</dbReference>
<dbReference type="PANTHER" id="PTHR46277:SF3">
    <property type="entry name" value="BINDING PROTEIN, PUTATIVE-RELATED"/>
    <property type="match status" value="1"/>
</dbReference>
<dbReference type="SUPFAM" id="SSF46938">
    <property type="entry name" value="CRAL/TRIO N-terminal domain"/>
    <property type="match status" value="1"/>
</dbReference>
<dbReference type="SMART" id="SM01100">
    <property type="entry name" value="CRAL_TRIO_N"/>
    <property type="match status" value="1"/>
</dbReference>
<dbReference type="Proteomes" id="UP001177140">
    <property type="component" value="Unassembled WGS sequence"/>
</dbReference>
<organism evidence="3 4">
    <name type="scientific">Papaver nudicaule</name>
    <name type="common">Iceland poppy</name>
    <dbReference type="NCBI Taxonomy" id="74823"/>
    <lineage>
        <taxon>Eukaryota</taxon>
        <taxon>Viridiplantae</taxon>
        <taxon>Streptophyta</taxon>
        <taxon>Embryophyta</taxon>
        <taxon>Tracheophyta</taxon>
        <taxon>Spermatophyta</taxon>
        <taxon>Magnoliopsida</taxon>
        <taxon>Ranunculales</taxon>
        <taxon>Papaveraceae</taxon>
        <taxon>Papaveroideae</taxon>
        <taxon>Papaver</taxon>
    </lineage>
</organism>
<dbReference type="InterPro" id="IPR011074">
    <property type="entry name" value="CRAL/TRIO_N_dom"/>
</dbReference>
<reference evidence="3" key="1">
    <citation type="submission" date="2022-03" db="EMBL/GenBank/DDBJ databases">
        <title>A functionally conserved STORR gene fusion in Papaver species that diverged 16.8 million years ago.</title>
        <authorList>
            <person name="Catania T."/>
        </authorList>
    </citation>
    <scope>NUCLEOTIDE SEQUENCE</scope>
    <source>
        <strain evidence="3">S-191538</strain>
    </source>
</reference>
<dbReference type="SMART" id="SM00516">
    <property type="entry name" value="SEC14"/>
    <property type="match status" value="1"/>
</dbReference>
<keyword evidence="4" id="KW-1185">Reference proteome</keyword>
<dbReference type="InterPro" id="IPR001251">
    <property type="entry name" value="CRAL-TRIO_dom"/>
</dbReference>
<dbReference type="AlphaFoldDB" id="A0AA41VXE0"/>
<evidence type="ECO:0000256" key="1">
    <source>
        <dbReference type="SAM" id="MobiDB-lite"/>
    </source>
</evidence>